<reference evidence="2" key="1">
    <citation type="submission" date="2019-09" db="EMBL/GenBank/DDBJ databases">
        <title>Characterisation of the sponge microbiome using genome-centric metagenomics.</title>
        <authorList>
            <person name="Engelberts J.P."/>
            <person name="Robbins S.J."/>
            <person name="De Goeij J.M."/>
            <person name="Aranda M."/>
            <person name="Bell S.C."/>
            <person name="Webster N.S."/>
        </authorList>
    </citation>
    <scope>NUCLEOTIDE SEQUENCE</scope>
    <source>
        <strain evidence="2">SB0662_bin_9</strain>
    </source>
</reference>
<dbReference type="SUPFAM" id="SSF53850">
    <property type="entry name" value="Periplasmic binding protein-like II"/>
    <property type="match status" value="1"/>
</dbReference>
<dbReference type="GO" id="GO:0022857">
    <property type="term" value="F:transmembrane transporter activity"/>
    <property type="evidence" value="ECO:0007669"/>
    <property type="project" value="InterPro"/>
</dbReference>
<gene>
    <name evidence="2" type="ORF">F4Y08_05985</name>
</gene>
<dbReference type="GO" id="GO:0043190">
    <property type="term" value="C:ATP-binding cassette (ABC) transporter complex"/>
    <property type="evidence" value="ECO:0007669"/>
    <property type="project" value="InterPro"/>
</dbReference>
<comment type="caution">
    <text evidence="2">The sequence shown here is derived from an EMBL/GenBank/DDBJ whole genome shotgun (WGS) entry which is preliminary data.</text>
</comment>
<feature type="domain" description="ABC-type glycine betaine transport system substrate-binding" evidence="1">
    <location>
        <begin position="3"/>
        <end position="143"/>
    </location>
</feature>
<protein>
    <recommendedName>
        <fullName evidence="1">ABC-type glycine betaine transport system substrate-binding domain-containing protein</fullName>
    </recommendedName>
</protein>
<dbReference type="EMBL" id="VXPY01000037">
    <property type="protein sequence ID" value="MYD89876.1"/>
    <property type="molecule type" value="Genomic_DNA"/>
</dbReference>
<organism evidence="2">
    <name type="scientific">Caldilineaceae bacterium SB0662_bin_9</name>
    <dbReference type="NCBI Taxonomy" id="2605258"/>
    <lineage>
        <taxon>Bacteria</taxon>
        <taxon>Bacillati</taxon>
        <taxon>Chloroflexota</taxon>
        <taxon>Caldilineae</taxon>
        <taxon>Caldilineales</taxon>
        <taxon>Caldilineaceae</taxon>
    </lineage>
</organism>
<dbReference type="Pfam" id="PF04069">
    <property type="entry name" value="OpuAC"/>
    <property type="match status" value="1"/>
</dbReference>
<dbReference type="AlphaFoldDB" id="A0A6B1DSJ0"/>
<dbReference type="Gene3D" id="3.40.190.100">
    <property type="entry name" value="Glycine betaine-binding periplasmic protein, domain 2"/>
    <property type="match status" value="1"/>
</dbReference>
<name>A0A6B1DSJ0_9CHLR</name>
<evidence type="ECO:0000313" key="2">
    <source>
        <dbReference type="EMBL" id="MYD89876.1"/>
    </source>
</evidence>
<sequence>MIGWACEVANAQQVASYGLERHVYIVHPGDGAAANTDLYGAYERGEPWLGYQWGTNEPALVLDLVRLEEPSYTEECWATTKACAYALSDIHIAVHPSMLERAPEVVDMLSNFNIDIALFKDIARWARANEGATERDAALWFLQVRPEVWNQWATPEAAAKIQAALDTGEAADDWPDQ</sequence>
<evidence type="ECO:0000259" key="1">
    <source>
        <dbReference type="Pfam" id="PF04069"/>
    </source>
</evidence>
<dbReference type="InterPro" id="IPR007210">
    <property type="entry name" value="ABC_Gly_betaine_transp_sub-bd"/>
</dbReference>
<accession>A0A6B1DSJ0</accession>
<proteinExistence type="predicted"/>